<feature type="region of interest" description="Disordered" evidence="1">
    <location>
        <begin position="50"/>
        <end position="76"/>
    </location>
</feature>
<dbReference type="EMBL" id="JACCKX010000001">
    <property type="protein sequence ID" value="NZA02862.1"/>
    <property type="molecule type" value="Genomic_DNA"/>
</dbReference>
<keyword evidence="3" id="KW-1185">Reference proteome</keyword>
<accession>A0A853IRK6</accession>
<organism evidence="2 3">
    <name type="scientific">Ottowia beijingensis</name>
    <dbReference type="NCBI Taxonomy" id="1207057"/>
    <lineage>
        <taxon>Bacteria</taxon>
        <taxon>Pseudomonadati</taxon>
        <taxon>Pseudomonadota</taxon>
        <taxon>Betaproteobacteria</taxon>
        <taxon>Burkholderiales</taxon>
        <taxon>Comamonadaceae</taxon>
        <taxon>Ottowia</taxon>
    </lineage>
</organism>
<gene>
    <name evidence="2" type="ORF">H0I39_16010</name>
</gene>
<sequence length="76" mass="8061">MTTTPTPDAKPQGVIANQEALLQTEIDRVVLEQSGHSAEELQKLAELEQLPPLSDDELARQAEAAPGADGDPSTPE</sequence>
<comment type="caution">
    <text evidence="2">The sequence shown here is derived from an EMBL/GenBank/DDBJ whole genome shotgun (WGS) entry which is preliminary data.</text>
</comment>
<dbReference type="AlphaFoldDB" id="A0A853IRK6"/>
<reference evidence="2 3" key="1">
    <citation type="submission" date="2020-07" db="EMBL/GenBank/DDBJ databases">
        <authorList>
            <person name="Maaloum M."/>
        </authorList>
    </citation>
    <scope>NUCLEOTIDE SEQUENCE [LARGE SCALE GENOMIC DNA]</scope>
    <source>
        <strain evidence="2 3">GCS-AN-3</strain>
    </source>
</reference>
<evidence type="ECO:0000313" key="2">
    <source>
        <dbReference type="EMBL" id="NZA02862.1"/>
    </source>
</evidence>
<name>A0A853IRK6_9BURK</name>
<evidence type="ECO:0000313" key="3">
    <source>
        <dbReference type="Proteomes" id="UP000589716"/>
    </source>
</evidence>
<dbReference type="Proteomes" id="UP000589716">
    <property type="component" value="Unassembled WGS sequence"/>
</dbReference>
<proteinExistence type="predicted"/>
<dbReference type="RefSeq" id="WP_180551149.1">
    <property type="nucleotide sequence ID" value="NZ_JACCKX010000001.1"/>
</dbReference>
<protein>
    <submittedName>
        <fullName evidence="2">Uncharacterized protein</fullName>
    </submittedName>
</protein>
<evidence type="ECO:0000256" key="1">
    <source>
        <dbReference type="SAM" id="MobiDB-lite"/>
    </source>
</evidence>